<dbReference type="GO" id="GO:0035312">
    <property type="term" value="F:5'-3' DNA exonuclease activity"/>
    <property type="evidence" value="ECO:0007669"/>
    <property type="project" value="TreeGrafter"/>
</dbReference>
<dbReference type="STRING" id="1109443.G4TM78"/>
<evidence type="ECO:0000313" key="4">
    <source>
        <dbReference type="EMBL" id="CCA72425.1"/>
    </source>
</evidence>
<dbReference type="Pfam" id="PF12706">
    <property type="entry name" value="Lactamase_B_2"/>
    <property type="match status" value="1"/>
</dbReference>
<dbReference type="OrthoDB" id="262529at2759"/>
<accession>G4TM78</accession>
<evidence type="ECO:0000313" key="5">
    <source>
        <dbReference type="Proteomes" id="UP000007148"/>
    </source>
</evidence>
<dbReference type="Gene3D" id="3.60.15.10">
    <property type="entry name" value="Ribonuclease Z/Hydroxyacylglutathione hydrolase-like"/>
    <property type="match status" value="1"/>
</dbReference>
<gene>
    <name evidence="4" type="ORF">PIIN_06361</name>
</gene>
<feature type="region of interest" description="Disordered" evidence="2">
    <location>
        <begin position="1"/>
        <end position="69"/>
    </location>
</feature>
<dbReference type="SUPFAM" id="SSF56281">
    <property type="entry name" value="Metallo-hydrolase/oxidoreductase"/>
    <property type="match status" value="1"/>
</dbReference>
<dbReference type="PANTHER" id="PTHR23240">
    <property type="entry name" value="DNA CROSS-LINK REPAIR PROTEIN PSO2/SNM1-RELATED"/>
    <property type="match status" value="1"/>
</dbReference>
<feature type="domain" description="Metallo-beta-lactamase" evidence="3">
    <location>
        <begin position="404"/>
        <end position="553"/>
    </location>
</feature>
<dbReference type="Proteomes" id="UP000007148">
    <property type="component" value="Unassembled WGS sequence"/>
</dbReference>
<evidence type="ECO:0000256" key="2">
    <source>
        <dbReference type="SAM" id="MobiDB-lite"/>
    </source>
</evidence>
<feature type="coiled-coil region" evidence="1">
    <location>
        <begin position="153"/>
        <end position="180"/>
    </location>
</feature>
<dbReference type="CDD" id="cd16273">
    <property type="entry name" value="SNM1A-1C-like_MBL-fold"/>
    <property type="match status" value="1"/>
</dbReference>
<proteinExistence type="predicted"/>
<dbReference type="AlphaFoldDB" id="G4TM78"/>
<evidence type="ECO:0000259" key="3">
    <source>
        <dbReference type="Pfam" id="PF12706"/>
    </source>
</evidence>
<sequence>MSKKRKAEGDQPATLQDFFGRRPSHSVSPMKGTPLTKKQKTTNVKDWVSKSEEVGSSSLPTGKTFVPDGVEVIEIDDSDEELPSRGSGADRDVSSSRAFFGKAIPKARNLDEVKNPPIIQSDLNTSKGVHSLDTTSFFLDSPPVRPTVPAPSLTSLQSTSADAINDIEETEQEIENLLKRLSPEEWGEGEGVAFDTLSTGASEPEDEAFGFAPDTIENTADTMEVVDLEADDEPIELVDLSDDEAPTLVSSCPICHFHLGNLDEAASSNHVNRCLDKAMKRRANAPELTPPRSHKRPPEPAASTENQKSLNAFAFLMSHNKENEAWKEASEAEKTKWRKMDTKGKGKAKAEPKTEEIEDLSDSGETKNKSTNQASTSGNVARRPAPFYKVMQGMPIAVDAFRYGKIPGVTAYLLTHAHSDHYTNLSASWKHGPIYCSETTANLVIHMLNVDPKWVHPLPMDTKVELPDTGGVTVTLIQANHCPGSCLFLFEGKQTVNAGDSSFHSAFVGTARVFRYLHCGDFRACPKHVSHPMIQGKRLDLIYLDTTYLDPKFASESVNRALVDSRASLEGGDPVRARLPGEPFLFKLI</sequence>
<feature type="region of interest" description="Disordered" evidence="2">
    <location>
        <begin position="282"/>
        <end position="305"/>
    </location>
</feature>
<keyword evidence="5" id="KW-1185">Reference proteome</keyword>
<dbReference type="InterPro" id="IPR001279">
    <property type="entry name" value="Metallo-B-lactamas"/>
</dbReference>
<protein>
    <recommendedName>
        <fullName evidence="3">Metallo-beta-lactamase domain-containing protein</fullName>
    </recommendedName>
</protein>
<feature type="region of interest" description="Disordered" evidence="2">
    <location>
        <begin position="324"/>
        <end position="380"/>
    </location>
</feature>
<dbReference type="GO" id="GO:0036297">
    <property type="term" value="P:interstrand cross-link repair"/>
    <property type="evidence" value="ECO:0007669"/>
    <property type="project" value="TreeGrafter"/>
</dbReference>
<feature type="compositionally biased region" description="Polar residues" evidence="2">
    <location>
        <begin position="369"/>
        <end position="379"/>
    </location>
</feature>
<feature type="compositionally biased region" description="Basic and acidic residues" evidence="2">
    <location>
        <begin position="324"/>
        <end position="355"/>
    </location>
</feature>
<dbReference type="HOGENOM" id="CLU_463158_0_0_1"/>
<name>G4TM78_SERID</name>
<dbReference type="PANTHER" id="PTHR23240:SF6">
    <property type="entry name" value="DNA CROSS-LINK REPAIR 1A PROTEIN"/>
    <property type="match status" value="1"/>
</dbReference>
<keyword evidence="1" id="KW-0175">Coiled coil</keyword>
<dbReference type="InParanoid" id="G4TM78"/>
<feature type="region of interest" description="Disordered" evidence="2">
    <location>
        <begin position="75"/>
        <end position="94"/>
    </location>
</feature>
<dbReference type="InterPro" id="IPR036866">
    <property type="entry name" value="RibonucZ/Hydroxyglut_hydro"/>
</dbReference>
<reference evidence="4 5" key="1">
    <citation type="journal article" date="2011" name="PLoS Pathog.">
        <title>Endophytic Life Strategies Decoded by Genome and Transcriptome Analyses of the Mutualistic Root Symbiont Piriformospora indica.</title>
        <authorList>
            <person name="Zuccaro A."/>
            <person name="Lahrmann U."/>
            <person name="Guldener U."/>
            <person name="Langen G."/>
            <person name="Pfiffi S."/>
            <person name="Biedenkopf D."/>
            <person name="Wong P."/>
            <person name="Samans B."/>
            <person name="Grimm C."/>
            <person name="Basiewicz M."/>
            <person name="Murat C."/>
            <person name="Martin F."/>
            <person name="Kogel K.H."/>
        </authorList>
    </citation>
    <scope>NUCLEOTIDE SEQUENCE [LARGE SCALE GENOMIC DNA]</scope>
    <source>
        <strain evidence="4 5">DSM 11827</strain>
    </source>
</reference>
<dbReference type="GO" id="GO:0003684">
    <property type="term" value="F:damaged DNA binding"/>
    <property type="evidence" value="ECO:0007669"/>
    <property type="project" value="TreeGrafter"/>
</dbReference>
<evidence type="ECO:0000256" key="1">
    <source>
        <dbReference type="SAM" id="Coils"/>
    </source>
</evidence>
<comment type="caution">
    <text evidence="4">The sequence shown here is derived from an EMBL/GenBank/DDBJ whole genome shotgun (WGS) entry which is preliminary data.</text>
</comment>
<dbReference type="EMBL" id="CAFZ01000163">
    <property type="protein sequence ID" value="CCA72425.1"/>
    <property type="molecule type" value="Genomic_DNA"/>
</dbReference>
<dbReference type="eggNOG" id="KOG1361">
    <property type="taxonomic scope" value="Eukaryota"/>
</dbReference>
<dbReference type="GO" id="GO:0006303">
    <property type="term" value="P:double-strand break repair via nonhomologous end joining"/>
    <property type="evidence" value="ECO:0007669"/>
    <property type="project" value="TreeGrafter"/>
</dbReference>
<organism evidence="4 5">
    <name type="scientific">Serendipita indica (strain DSM 11827)</name>
    <name type="common">Root endophyte fungus</name>
    <name type="synonym">Piriformospora indica</name>
    <dbReference type="NCBI Taxonomy" id="1109443"/>
    <lineage>
        <taxon>Eukaryota</taxon>
        <taxon>Fungi</taxon>
        <taxon>Dikarya</taxon>
        <taxon>Basidiomycota</taxon>
        <taxon>Agaricomycotina</taxon>
        <taxon>Agaricomycetes</taxon>
        <taxon>Sebacinales</taxon>
        <taxon>Serendipitaceae</taxon>
        <taxon>Serendipita</taxon>
    </lineage>
</organism>